<dbReference type="AlphaFoldDB" id="A0ABD3C0U2"/>
<evidence type="ECO:0000313" key="2">
    <source>
        <dbReference type="EMBL" id="KAL3623152.1"/>
    </source>
</evidence>
<evidence type="ECO:0000313" key="3">
    <source>
        <dbReference type="Proteomes" id="UP001632038"/>
    </source>
</evidence>
<keyword evidence="3" id="KW-1185">Reference proteome</keyword>
<protein>
    <recommendedName>
        <fullName evidence="1">Protein ENHANCED DISEASE RESISTANCE 2 C-terminal domain-containing protein</fullName>
    </recommendedName>
</protein>
<dbReference type="InterPro" id="IPR045096">
    <property type="entry name" value="EDR2-like"/>
</dbReference>
<dbReference type="InterPro" id="IPR009769">
    <property type="entry name" value="EDR2_C"/>
</dbReference>
<accession>A0ABD3C0U2</accession>
<dbReference type="EMBL" id="JAVIJP010000054">
    <property type="protein sequence ID" value="KAL3623152.1"/>
    <property type="molecule type" value="Genomic_DNA"/>
</dbReference>
<organism evidence="2 3">
    <name type="scientific">Castilleja foliolosa</name>
    <dbReference type="NCBI Taxonomy" id="1961234"/>
    <lineage>
        <taxon>Eukaryota</taxon>
        <taxon>Viridiplantae</taxon>
        <taxon>Streptophyta</taxon>
        <taxon>Embryophyta</taxon>
        <taxon>Tracheophyta</taxon>
        <taxon>Spermatophyta</taxon>
        <taxon>Magnoliopsida</taxon>
        <taxon>eudicotyledons</taxon>
        <taxon>Gunneridae</taxon>
        <taxon>Pentapetalae</taxon>
        <taxon>asterids</taxon>
        <taxon>lamiids</taxon>
        <taxon>Lamiales</taxon>
        <taxon>Orobanchaceae</taxon>
        <taxon>Pedicularideae</taxon>
        <taxon>Castillejinae</taxon>
        <taxon>Castilleja</taxon>
    </lineage>
</organism>
<name>A0ABD3C0U2_9LAMI</name>
<gene>
    <name evidence="2" type="ORF">CASFOL_031968</name>
</gene>
<comment type="caution">
    <text evidence="2">The sequence shown here is derived from an EMBL/GenBank/DDBJ whole genome shotgun (WGS) entry which is preliminary data.</text>
</comment>
<evidence type="ECO:0000259" key="1">
    <source>
        <dbReference type="Pfam" id="PF07059"/>
    </source>
</evidence>
<proteinExistence type="predicted"/>
<sequence length="161" mass="18351">MKMPMKQGLLTWSPFDPHFLSRSSISSLKPQKTLKPTSYFFKNFASINDPRRNASNIISYLRKYSENGGSQLKIPTIFDLKEIMLSRLPVAVIVANAIMGFLNYAGRYGGIVQVPGTRTYSLALYYKLVTPIEETLLLEHFINGDDSFRNSRFKLTPYISK</sequence>
<dbReference type="PANTHER" id="PTHR12136:SF41">
    <property type="entry name" value="PLECKSTRIN HOMOLOGY (PH) AND LIPID-BINDING START DOMAINS-CONTAINING PROTEIN"/>
    <property type="match status" value="1"/>
</dbReference>
<dbReference type="PANTHER" id="PTHR12136">
    <property type="entry name" value="ENHANCED DISEASE RESISTANCE-RELATED"/>
    <property type="match status" value="1"/>
</dbReference>
<reference evidence="3" key="1">
    <citation type="journal article" date="2024" name="IScience">
        <title>Strigolactones Initiate the Formation of Haustorium-like Structures in Castilleja.</title>
        <authorList>
            <person name="Buerger M."/>
            <person name="Peterson D."/>
            <person name="Chory J."/>
        </authorList>
    </citation>
    <scope>NUCLEOTIDE SEQUENCE [LARGE SCALE GENOMIC DNA]</scope>
</reference>
<dbReference type="Pfam" id="PF07059">
    <property type="entry name" value="EDR2_C"/>
    <property type="match status" value="1"/>
</dbReference>
<feature type="domain" description="Protein ENHANCED DISEASE RESISTANCE 2 C-terminal" evidence="1">
    <location>
        <begin position="112"/>
        <end position="160"/>
    </location>
</feature>
<dbReference type="Proteomes" id="UP001632038">
    <property type="component" value="Unassembled WGS sequence"/>
</dbReference>